<dbReference type="OrthoDB" id="9786548at2"/>
<organism evidence="4 5">
    <name type="scientific">Oceanibaculum indicum</name>
    <dbReference type="NCBI Taxonomy" id="526216"/>
    <lineage>
        <taxon>Bacteria</taxon>
        <taxon>Pseudomonadati</taxon>
        <taxon>Pseudomonadota</taxon>
        <taxon>Alphaproteobacteria</taxon>
        <taxon>Rhodospirillales</taxon>
        <taxon>Oceanibaculaceae</taxon>
        <taxon>Oceanibaculum</taxon>
    </lineage>
</organism>
<accession>A0A420WBP4</accession>
<dbReference type="InterPro" id="IPR050595">
    <property type="entry name" value="Bact_response_regulator"/>
</dbReference>
<sequence length="162" mass="18410">MSEKIDFSQIRFLIVDPNPLSTELLYDILRMLGAIAIRKVTDSNKALAVIKAGEVDVMITEWIVEPLSGIELIDTVRNTMHSPNRMLPIIMLTANSEPEYVIEARDRGVTEFLAKPFTVDSLYRRLVSVIARPRSFVNAGTYFGPDRRRRQVPHGGRNRRAD</sequence>
<dbReference type="InterPro" id="IPR001789">
    <property type="entry name" value="Sig_transdc_resp-reg_receiver"/>
</dbReference>
<evidence type="ECO:0000259" key="3">
    <source>
        <dbReference type="PROSITE" id="PS50110"/>
    </source>
</evidence>
<comment type="caution">
    <text evidence="2">Lacks conserved residue(s) required for the propagation of feature annotation.</text>
</comment>
<dbReference type="GO" id="GO:0000160">
    <property type="term" value="P:phosphorelay signal transduction system"/>
    <property type="evidence" value="ECO:0007669"/>
    <property type="project" value="InterPro"/>
</dbReference>
<evidence type="ECO:0000256" key="2">
    <source>
        <dbReference type="PROSITE-ProRule" id="PRU00169"/>
    </source>
</evidence>
<dbReference type="RefSeq" id="WP_008943910.1">
    <property type="nucleotide sequence ID" value="NZ_RBIG01000003.1"/>
</dbReference>
<name>A0A420WBP4_9PROT</name>
<dbReference type="Proteomes" id="UP000277424">
    <property type="component" value="Unassembled WGS sequence"/>
</dbReference>
<dbReference type="PANTHER" id="PTHR44591">
    <property type="entry name" value="STRESS RESPONSE REGULATOR PROTEIN 1"/>
    <property type="match status" value="1"/>
</dbReference>
<dbReference type="PROSITE" id="PS50110">
    <property type="entry name" value="RESPONSE_REGULATORY"/>
    <property type="match status" value="1"/>
</dbReference>
<keyword evidence="1" id="KW-0597">Phosphoprotein</keyword>
<dbReference type="InterPro" id="IPR011006">
    <property type="entry name" value="CheY-like_superfamily"/>
</dbReference>
<comment type="caution">
    <text evidence="4">The sequence shown here is derived from an EMBL/GenBank/DDBJ whole genome shotgun (WGS) entry which is preliminary data.</text>
</comment>
<dbReference type="EMBL" id="RBIG01000003">
    <property type="protein sequence ID" value="RKQ68396.1"/>
    <property type="molecule type" value="Genomic_DNA"/>
</dbReference>
<dbReference type="SMART" id="SM00448">
    <property type="entry name" value="REC"/>
    <property type="match status" value="1"/>
</dbReference>
<proteinExistence type="predicted"/>
<gene>
    <name evidence="4" type="ORF">BCL74_2875</name>
</gene>
<dbReference type="PANTHER" id="PTHR44591:SF3">
    <property type="entry name" value="RESPONSE REGULATORY DOMAIN-CONTAINING PROTEIN"/>
    <property type="match status" value="1"/>
</dbReference>
<dbReference type="AlphaFoldDB" id="A0A420WBP4"/>
<evidence type="ECO:0000256" key="1">
    <source>
        <dbReference type="ARBA" id="ARBA00022553"/>
    </source>
</evidence>
<evidence type="ECO:0000313" key="5">
    <source>
        <dbReference type="Proteomes" id="UP000277424"/>
    </source>
</evidence>
<dbReference type="Gene3D" id="3.40.50.2300">
    <property type="match status" value="1"/>
</dbReference>
<feature type="domain" description="Response regulatory" evidence="3">
    <location>
        <begin position="11"/>
        <end position="130"/>
    </location>
</feature>
<protein>
    <submittedName>
        <fullName evidence="4">Response regulator receiver domain-containing protein</fullName>
    </submittedName>
</protein>
<evidence type="ECO:0000313" key="4">
    <source>
        <dbReference type="EMBL" id="RKQ68396.1"/>
    </source>
</evidence>
<dbReference type="SUPFAM" id="SSF52172">
    <property type="entry name" value="CheY-like"/>
    <property type="match status" value="1"/>
</dbReference>
<reference evidence="4 5" key="1">
    <citation type="submission" date="2018-10" db="EMBL/GenBank/DDBJ databases">
        <title>Comparative analysis of microorganisms from saline springs in Andes Mountain Range, Colombia.</title>
        <authorList>
            <person name="Rubin E."/>
        </authorList>
    </citation>
    <scope>NUCLEOTIDE SEQUENCE [LARGE SCALE GENOMIC DNA]</scope>
    <source>
        <strain evidence="4 5">USBA 36</strain>
    </source>
</reference>
<dbReference type="Pfam" id="PF00072">
    <property type="entry name" value="Response_reg"/>
    <property type="match status" value="1"/>
</dbReference>